<feature type="transmembrane region" description="Helical" evidence="1">
    <location>
        <begin position="233"/>
        <end position="255"/>
    </location>
</feature>
<feature type="transmembrane region" description="Helical" evidence="1">
    <location>
        <begin position="267"/>
        <end position="287"/>
    </location>
</feature>
<reference evidence="2" key="1">
    <citation type="journal article" date="2020" name="Stud. Mycol.">
        <title>101 Dothideomycetes genomes: a test case for predicting lifestyles and emergence of pathogens.</title>
        <authorList>
            <person name="Haridas S."/>
            <person name="Albert R."/>
            <person name="Binder M."/>
            <person name="Bloem J."/>
            <person name="Labutti K."/>
            <person name="Salamov A."/>
            <person name="Andreopoulos B."/>
            <person name="Baker S."/>
            <person name="Barry K."/>
            <person name="Bills G."/>
            <person name="Bluhm B."/>
            <person name="Cannon C."/>
            <person name="Castanera R."/>
            <person name="Culley D."/>
            <person name="Daum C."/>
            <person name="Ezra D."/>
            <person name="Gonzalez J."/>
            <person name="Henrissat B."/>
            <person name="Kuo A."/>
            <person name="Liang C."/>
            <person name="Lipzen A."/>
            <person name="Lutzoni F."/>
            <person name="Magnuson J."/>
            <person name="Mondo S."/>
            <person name="Nolan M."/>
            <person name="Ohm R."/>
            <person name="Pangilinan J."/>
            <person name="Park H.-J."/>
            <person name="Ramirez L."/>
            <person name="Alfaro M."/>
            <person name="Sun H."/>
            <person name="Tritt A."/>
            <person name="Yoshinaga Y."/>
            <person name="Zwiers L.-H."/>
            <person name="Turgeon B."/>
            <person name="Goodwin S."/>
            <person name="Spatafora J."/>
            <person name="Crous P."/>
            <person name="Grigoriev I."/>
        </authorList>
    </citation>
    <scope>NUCLEOTIDE SEQUENCE</scope>
    <source>
        <strain evidence="2">CBS 207.26</strain>
    </source>
</reference>
<evidence type="ECO:0000256" key="1">
    <source>
        <dbReference type="SAM" id="Phobius"/>
    </source>
</evidence>
<keyword evidence="1" id="KW-1133">Transmembrane helix</keyword>
<dbReference type="EMBL" id="ML994654">
    <property type="protein sequence ID" value="KAF2181025.1"/>
    <property type="molecule type" value="Genomic_DNA"/>
</dbReference>
<proteinExistence type="predicted"/>
<name>A0A6A6DPU1_9PEZI</name>
<keyword evidence="1" id="KW-0472">Membrane</keyword>
<gene>
    <name evidence="2" type="ORF">K469DRAFT_713882</name>
</gene>
<feature type="transmembrane region" description="Helical" evidence="1">
    <location>
        <begin position="12"/>
        <end position="31"/>
    </location>
</feature>
<protein>
    <submittedName>
        <fullName evidence="2">Uncharacterized protein</fullName>
    </submittedName>
</protein>
<dbReference type="AlphaFoldDB" id="A0A6A6DPU1"/>
<keyword evidence="1" id="KW-0812">Transmembrane</keyword>
<evidence type="ECO:0000313" key="3">
    <source>
        <dbReference type="Proteomes" id="UP000800200"/>
    </source>
</evidence>
<feature type="transmembrane region" description="Helical" evidence="1">
    <location>
        <begin position="108"/>
        <end position="128"/>
    </location>
</feature>
<keyword evidence="3" id="KW-1185">Reference proteome</keyword>
<feature type="transmembrane region" description="Helical" evidence="1">
    <location>
        <begin position="69"/>
        <end position="87"/>
    </location>
</feature>
<sequence>MSPQSLPRHRNLLSNALSISWIGVLMVVFVLNARTASARALPGISDHLGDILPTKNATGGPMGEIQCYALPYGAIGIISHLLTYWTIAWMGVGKIPLWPWHNLKSSNFDMAVAVVTILTCIPLASVSIHRCRLSWHFVLIGVWKLITSVTLACVTIHRGIITRRALKSNSNSGSESLLNNMTPQVQQTTYSPYASPNPQRSRMYSRPNNSTYTSLFTSDDDNTPQVKTNHSPLYWLILYLLGTIAGMTGLCALIYTSFRHNKDVRHLTYGFAGAIIILPIIVALYFYKSHLQKPQGGGRVLKSAYQHAFWGAAITGIAAFGFFSALYSDLALGAIAGKWSGFPSEDFAPLYWAWFAAKRLPMLSH</sequence>
<feature type="transmembrane region" description="Helical" evidence="1">
    <location>
        <begin position="308"/>
        <end position="327"/>
    </location>
</feature>
<organism evidence="2 3">
    <name type="scientific">Zopfia rhizophila CBS 207.26</name>
    <dbReference type="NCBI Taxonomy" id="1314779"/>
    <lineage>
        <taxon>Eukaryota</taxon>
        <taxon>Fungi</taxon>
        <taxon>Dikarya</taxon>
        <taxon>Ascomycota</taxon>
        <taxon>Pezizomycotina</taxon>
        <taxon>Dothideomycetes</taxon>
        <taxon>Dothideomycetes incertae sedis</taxon>
        <taxon>Zopfiaceae</taxon>
        <taxon>Zopfia</taxon>
    </lineage>
</organism>
<dbReference type="Proteomes" id="UP000800200">
    <property type="component" value="Unassembled WGS sequence"/>
</dbReference>
<dbReference type="OrthoDB" id="2396694at2759"/>
<evidence type="ECO:0000313" key="2">
    <source>
        <dbReference type="EMBL" id="KAF2181025.1"/>
    </source>
</evidence>
<feature type="transmembrane region" description="Helical" evidence="1">
    <location>
        <begin position="134"/>
        <end position="157"/>
    </location>
</feature>
<accession>A0A6A6DPU1</accession>